<protein>
    <submittedName>
        <fullName evidence="1">Uncharacterized protein</fullName>
    </submittedName>
</protein>
<accession>A0A0A9BHV1</accession>
<reference evidence="1" key="2">
    <citation type="journal article" date="2015" name="Data Brief">
        <title>Shoot transcriptome of the giant reed, Arundo donax.</title>
        <authorList>
            <person name="Barrero R.A."/>
            <person name="Guerrero F.D."/>
            <person name="Moolhuijzen P."/>
            <person name="Goolsby J.A."/>
            <person name="Tidwell J."/>
            <person name="Bellgard S.E."/>
            <person name="Bellgard M.I."/>
        </authorList>
    </citation>
    <scope>NUCLEOTIDE SEQUENCE</scope>
    <source>
        <tissue evidence="1">Shoot tissue taken approximately 20 cm above the soil surface</tissue>
    </source>
</reference>
<proteinExistence type="predicted"/>
<evidence type="ECO:0000313" key="1">
    <source>
        <dbReference type="EMBL" id="JAD60800.1"/>
    </source>
</evidence>
<organism evidence="1">
    <name type="scientific">Arundo donax</name>
    <name type="common">Giant reed</name>
    <name type="synonym">Donax arundinaceus</name>
    <dbReference type="NCBI Taxonomy" id="35708"/>
    <lineage>
        <taxon>Eukaryota</taxon>
        <taxon>Viridiplantae</taxon>
        <taxon>Streptophyta</taxon>
        <taxon>Embryophyta</taxon>
        <taxon>Tracheophyta</taxon>
        <taxon>Spermatophyta</taxon>
        <taxon>Magnoliopsida</taxon>
        <taxon>Liliopsida</taxon>
        <taxon>Poales</taxon>
        <taxon>Poaceae</taxon>
        <taxon>PACMAD clade</taxon>
        <taxon>Arundinoideae</taxon>
        <taxon>Arundineae</taxon>
        <taxon>Arundo</taxon>
    </lineage>
</organism>
<reference evidence="1" key="1">
    <citation type="submission" date="2014-09" db="EMBL/GenBank/DDBJ databases">
        <authorList>
            <person name="Magalhaes I.L.F."/>
            <person name="Oliveira U."/>
            <person name="Santos F.R."/>
            <person name="Vidigal T.H.D.A."/>
            <person name="Brescovit A.D."/>
            <person name="Santos A.J."/>
        </authorList>
    </citation>
    <scope>NUCLEOTIDE SEQUENCE</scope>
    <source>
        <tissue evidence="1">Shoot tissue taken approximately 20 cm above the soil surface</tissue>
    </source>
</reference>
<dbReference type="EMBL" id="GBRH01237095">
    <property type="protein sequence ID" value="JAD60800.1"/>
    <property type="molecule type" value="Transcribed_RNA"/>
</dbReference>
<sequence>MPSVSPPSRVIPDAK</sequence>
<name>A0A0A9BHV1_ARUDO</name>